<comment type="cofactor">
    <cofactor evidence="1 7">
        <name>Zn(2+)</name>
        <dbReference type="ChEBI" id="CHEBI:29105"/>
    </cofactor>
</comment>
<evidence type="ECO:0000256" key="5">
    <source>
        <dbReference type="ARBA" id="ARBA00023002"/>
    </source>
</evidence>
<sequence length="352" mass="37660">MQKAVVVSQQGPDATVNIVDITIPEPGIDDVLIRLSHSGVCHGDVSLIYGDWQNIGLHFQETMVHGHEGVGVITEVGTNVKNFQPGDRVGIKWIHSTCGFCKYCLSGNDHYCPKQQHFGRHHPGSFQQYVVSPARYTSPIPPEVSDVEAGPMLCGGVTILLRIGIPNQTSKLSPGQWVVIFGAGGGLGHLGVQFAKAMGMRVVGIDGGQDKKALCLSLGVDVFVDFLDVKDVVRAVSDLTDSGVAGVIVTAASRSAYEQGARMLGIGGTLVCVGLPHEPFDIPVQPFQFIQTGCVVTGTNAGSLQDVQEALAFAARKQVRVEVQCFPMEQAEAVFQNVKANRYKGRAVLKLE</sequence>
<reference evidence="9" key="1">
    <citation type="submission" date="2022-12" db="EMBL/GenBank/DDBJ databases">
        <authorList>
            <person name="Petersen C."/>
        </authorList>
    </citation>
    <scope>NUCLEOTIDE SEQUENCE</scope>
    <source>
        <strain evidence="9">IBT 16125</strain>
    </source>
</reference>
<dbReference type="FunFam" id="3.40.50.720:FF:000039">
    <property type="entry name" value="Alcohol dehydrogenase AdhP"/>
    <property type="match status" value="1"/>
</dbReference>
<dbReference type="Gene3D" id="3.90.180.10">
    <property type="entry name" value="Medium-chain alcohol dehydrogenases, catalytic domain"/>
    <property type="match status" value="1"/>
</dbReference>
<dbReference type="InterPro" id="IPR011032">
    <property type="entry name" value="GroES-like_sf"/>
</dbReference>
<dbReference type="SMART" id="SM00829">
    <property type="entry name" value="PKS_ER"/>
    <property type="match status" value="1"/>
</dbReference>
<evidence type="ECO:0000313" key="9">
    <source>
        <dbReference type="EMBL" id="KAJ5465286.1"/>
    </source>
</evidence>
<evidence type="ECO:0000313" key="10">
    <source>
        <dbReference type="Proteomes" id="UP001213681"/>
    </source>
</evidence>
<dbReference type="InterPro" id="IPR002328">
    <property type="entry name" value="ADH_Zn_CS"/>
</dbReference>
<dbReference type="SUPFAM" id="SSF50129">
    <property type="entry name" value="GroES-like"/>
    <property type="match status" value="1"/>
</dbReference>
<dbReference type="GO" id="GO:0004022">
    <property type="term" value="F:alcohol dehydrogenase (NAD+) activity"/>
    <property type="evidence" value="ECO:0007669"/>
    <property type="project" value="TreeGrafter"/>
</dbReference>
<dbReference type="GO" id="GO:0008270">
    <property type="term" value="F:zinc ion binding"/>
    <property type="evidence" value="ECO:0007669"/>
    <property type="project" value="InterPro"/>
</dbReference>
<name>A0AAD6CH48_9EURO</name>
<dbReference type="Pfam" id="PF08240">
    <property type="entry name" value="ADH_N"/>
    <property type="match status" value="1"/>
</dbReference>
<dbReference type="Gene3D" id="3.40.50.720">
    <property type="entry name" value="NAD(P)-binding Rossmann-like Domain"/>
    <property type="match status" value="1"/>
</dbReference>
<dbReference type="GeneID" id="81594609"/>
<dbReference type="InterPro" id="IPR013154">
    <property type="entry name" value="ADH-like_N"/>
</dbReference>
<evidence type="ECO:0000256" key="2">
    <source>
        <dbReference type="ARBA" id="ARBA00008072"/>
    </source>
</evidence>
<dbReference type="Pfam" id="PF00107">
    <property type="entry name" value="ADH_zinc_N"/>
    <property type="match status" value="1"/>
</dbReference>
<proteinExistence type="inferred from homology"/>
<keyword evidence="4 7" id="KW-0862">Zinc</keyword>
<dbReference type="EMBL" id="JAPVEA010000001">
    <property type="protein sequence ID" value="KAJ5465286.1"/>
    <property type="molecule type" value="Genomic_DNA"/>
</dbReference>
<keyword evidence="3 7" id="KW-0479">Metal-binding</keyword>
<dbReference type="InterPro" id="IPR020843">
    <property type="entry name" value="ER"/>
</dbReference>
<comment type="caution">
    <text evidence="9">The sequence shown here is derived from an EMBL/GenBank/DDBJ whole genome shotgun (WGS) entry which is preliminary data.</text>
</comment>
<dbReference type="PANTHER" id="PTHR42940:SF1">
    <property type="entry name" value="ENOYL REDUCTASE (ER) DOMAIN-CONTAINING PROTEIN"/>
    <property type="match status" value="1"/>
</dbReference>
<comment type="similarity">
    <text evidence="2 7">Belongs to the zinc-containing alcohol dehydrogenase family.</text>
</comment>
<evidence type="ECO:0000256" key="4">
    <source>
        <dbReference type="ARBA" id="ARBA00022833"/>
    </source>
</evidence>
<dbReference type="CDD" id="cd08297">
    <property type="entry name" value="CAD3"/>
    <property type="match status" value="1"/>
</dbReference>
<dbReference type="PANTHER" id="PTHR42940">
    <property type="entry name" value="ALCOHOL DEHYDROGENASE 1-RELATED"/>
    <property type="match status" value="1"/>
</dbReference>
<dbReference type="GO" id="GO:0005737">
    <property type="term" value="C:cytoplasm"/>
    <property type="evidence" value="ECO:0007669"/>
    <property type="project" value="TreeGrafter"/>
</dbReference>
<keyword evidence="10" id="KW-1185">Reference proteome</keyword>
<evidence type="ECO:0000256" key="7">
    <source>
        <dbReference type="RuleBase" id="RU361277"/>
    </source>
</evidence>
<organism evidence="9 10">
    <name type="scientific">Penicillium daleae</name>
    <dbReference type="NCBI Taxonomy" id="63821"/>
    <lineage>
        <taxon>Eukaryota</taxon>
        <taxon>Fungi</taxon>
        <taxon>Dikarya</taxon>
        <taxon>Ascomycota</taxon>
        <taxon>Pezizomycotina</taxon>
        <taxon>Eurotiomycetes</taxon>
        <taxon>Eurotiomycetidae</taxon>
        <taxon>Eurotiales</taxon>
        <taxon>Aspergillaceae</taxon>
        <taxon>Penicillium</taxon>
    </lineage>
</organism>
<gene>
    <name evidence="9" type="ORF">N7458_000972</name>
</gene>
<dbReference type="Proteomes" id="UP001213681">
    <property type="component" value="Unassembled WGS sequence"/>
</dbReference>
<protein>
    <recommendedName>
        <fullName evidence="8">Enoyl reductase (ER) domain-containing protein</fullName>
    </recommendedName>
</protein>
<dbReference type="AlphaFoldDB" id="A0AAD6CH48"/>
<dbReference type="InterPro" id="IPR036291">
    <property type="entry name" value="NAD(P)-bd_dom_sf"/>
</dbReference>
<dbReference type="InterPro" id="IPR013149">
    <property type="entry name" value="ADH-like_C"/>
</dbReference>
<evidence type="ECO:0000256" key="3">
    <source>
        <dbReference type="ARBA" id="ARBA00022723"/>
    </source>
</evidence>
<evidence type="ECO:0000256" key="6">
    <source>
        <dbReference type="ARBA" id="ARBA00023027"/>
    </source>
</evidence>
<evidence type="ECO:0000259" key="8">
    <source>
        <dbReference type="SMART" id="SM00829"/>
    </source>
</evidence>
<keyword evidence="5" id="KW-0560">Oxidoreductase</keyword>
<dbReference type="RefSeq" id="XP_056772133.1">
    <property type="nucleotide sequence ID" value="XM_056904366.1"/>
</dbReference>
<reference evidence="9" key="2">
    <citation type="journal article" date="2023" name="IMA Fungus">
        <title>Comparative genomic study of the Penicillium genus elucidates a diverse pangenome and 15 lateral gene transfer events.</title>
        <authorList>
            <person name="Petersen C."/>
            <person name="Sorensen T."/>
            <person name="Nielsen M.R."/>
            <person name="Sondergaard T.E."/>
            <person name="Sorensen J.L."/>
            <person name="Fitzpatrick D.A."/>
            <person name="Frisvad J.C."/>
            <person name="Nielsen K.L."/>
        </authorList>
    </citation>
    <scope>NUCLEOTIDE SEQUENCE</scope>
    <source>
        <strain evidence="9">IBT 16125</strain>
    </source>
</reference>
<evidence type="ECO:0000256" key="1">
    <source>
        <dbReference type="ARBA" id="ARBA00001947"/>
    </source>
</evidence>
<dbReference type="PROSITE" id="PS00059">
    <property type="entry name" value="ADH_ZINC"/>
    <property type="match status" value="1"/>
</dbReference>
<feature type="domain" description="Enoyl reductase (ER)" evidence="8">
    <location>
        <begin position="11"/>
        <end position="349"/>
    </location>
</feature>
<dbReference type="SUPFAM" id="SSF51735">
    <property type="entry name" value="NAD(P)-binding Rossmann-fold domains"/>
    <property type="match status" value="1"/>
</dbReference>
<accession>A0AAD6CH48</accession>
<keyword evidence="6" id="KW-0520">NAD</keyword>